<keyword evidence="3 7" id="KW-0812">Transmembrane</keyword>
<dbReference type="InterPro" id="IPR001734">
    <property type="entry name" value="Na/solute_symporter"/>
</dbReference>
<dbReference type="GO" id="GO:0005412">
    <property type="term" value="F:D-glucose:sodium symporter activity"/>
    <property type="evidence" value="ECO:0007669"/>
    <property type="project" value="TreeGrafter"/>
</dbReference>
<feature type="transmembrane region" description="Helical" evidence="7">
    <location>
        <begin position="88"/>
        <end position="109"/>
    </location>
</feature>
<evidence type="ECO:0000313" key="8">
    <source>
        <dbReference type="EMBL" id="GAC70080.1"/>
    </source>
</evidence>
<comment type="subcellular location">
    <subcellularLocation>
        <location evidence="1">Membrane</location>
        <topology evidence="1">Multi-pass membrane protein</topology>
    </subcellularLocation>
</comment>
<evidence type="ECO:0000256" key="1">
    <source>
        <dbReference type="ARBA" id="ARBA00004141"/>
    </source>
</evidence>
<reference evidence="8 9" key="1">
    <citation type="submission" date="2013-01" db="EMBL/GenBank/DDBJ databases">
        <title>Whole genome shotgun sequence of Gordonia soli NBRC 108243.</title>
        <authorList>
            <person name="Isaki-Nakamura S."/>
            <person name="Hosoyama A."/>
            <person name="Tsuchikane K."/>
            <person name="Ando Y."/>
            <person name="Baba S."/>
            <person name="Ohji S."/>
            <person name="Hamada M."/>
            <person name="Tamura T."/>
            <person name="Yamazoe A."/>
            <person name="Yamazaki S."/>
            <person name="Fujita N."/>
        </authorList>
    </citation>
    <scope>NUCLEOTIDE SEQUENCE [LARGE SCALE GENOMIC DNA]</scope>
    <source>
        <strain evidence="8 9">NBRC 108243</strain>
    </source>
</reference>
<dbReference type="InterPro" id="IPR038377">
    <property type="entry name" value="Na/Glc_symporter_sf"/>
</dbReference>
<organism evidence="8 9">
    <name type="scientific">Gordonia soli NBRC 108243</name>
    <dbReference type="NCBI Taxonomy" id="1223545"/>
    <lineage>
        <taxon>Bacteria</taxon>
        <taxon>Bacillati</taxon>
        <taxon>Actinomycetota</taxon>
        <taxon>Actinomycetes</taxon>
        <taxon>Mycobacteriales</taxon>
        <taxon>Gordoniaceae</taxon>
        <taxon>Gordonia</taxon>
    </lineage>
</organism>
<dbReference type="PANTHER" id="PTHR11819:SF195">
    <property type="entry name" value="SODIUM_GLUCOSE COTRANSPORTER 4"/>
    <property type="match status" value="1"/>
</dbReference>
<evidence type="ECO:0000256" key="5">
    <source>
        <dbReference type="ARBA" id="ARBA00023136"/>
    </source>
</evidence>
<dbReference type="STRING" id="1223545.GS4_32_00240"/>
<dbReference type="PANTHER" id="PTHR11819">
    <property type="entry name" value="SOLUTE CARRIER FAMILY 5"/>
    <property type="match status" value="1"/>
</dbReference>
<comment type="caution">
    <text evidence="8">The sequence shown here is derived from an EMBL/GenBank/DDBJ whole genome shotgun (WGS) entry which is preliminary data.</text>
</comment>
<keyword evidence="9" id="KW-1185">Reference proteome</keyword>
<evidence type="ECO:0000256" key="6">
    <source>
        <dbReference type="RuleBase" id="RU362091"/>
    </source>
</evidence>
<dbReference type="eggNOG" id="COG0591">
    <property type="taxonomic scope" value="Bacteria"/>
</dbReference>
<feature type="transmembrane region" description="Helical" evidence="7">
    <location>
        <begin position="130"/>
        <end position="155"/>
    </location>
</feature>
<dbReference type="Pfam" id="PF00474">
    <property type="entry name" value="SSF"/>
    <property type="match status" value="1"/>
</dbReference>
<evidence type="ECO:0000256" key="7">
    <source>
        <dbReference type="SAM" id="Phobius"/>
    </source>
</evidence>
<feature type="transmembrane region" description="Helical" evidence="7">
    <location>
        <begin position="55"/>
        <end position="76"/>
    </location>
</feature>
<feature type="transmembrane region" description="Helical" evidence="7">
    <location>
        <begin position="161"/>
        <end position="180"/>
    </location>
</feature>
<dbReference type="GO" id="GO:0005886">
    <property type="term" value="C:plasma membrane"/>
    <property type="evidence" value="ECO:0007669"/>
    <property type="project" value="TreeGrafter"/>
</dbReference>
<proteinExistence type="inferred from homology"/>
<feature type="transmembrane region" description="Helical" evidence="7">
    <location>
        <begin position="296"/>
        <end position="322"/>
    </location>
</feature>
<dbReference type="PROSITE" id="PS50283">
    <property type="entry name" value="NA_SOLUT_SYMP_3"/>
    <property type="match status" value="1"/>
</dbReference>
<dbReference type="Gene3D" id="1.20.1730.10">
    <property type="entry name" value="Sodium/glucose cotransporter"/>
    <property type="match status" value="1"/>
</dbReference>
<keyword evidence="4 7" id="KW-1133">Transmembrane helix</keyword>
<evidence type="ECO:0000313" key="9">
    <source>
        <dbReference type="Proteomes" id="UP000011666"/>
    </source>
</evidence>
<dbReference type="CDD" id="cd11478">
    <property type="entry name" value="SLC5sbd_u2"/>
    <property type="match status" value="1"/>
</dbReference>
<dbReference type="NCBIfam" id="TIGR00813">
    <property type="entry name" value="sss"/>
    <property type="match status" value="1"/>
</dbReference>
<protein>
    <submittedName>
        <fullName evidence="8">Putative sodium/proline symporter</fullName>
    </submittedName>
</protein>
<feature type="transmembrane region" description="Helical" evidence="7">
    <location>
        <begin position="490"/>
        <end position="513"/>
    </location>
</feature>
<feature type="transmembrane region" description="Helical" evidence="7">
    <location>
        <begin position="15"/>
        <end position="35"/>
    </location>
</feature>
<gene>
    <name evidence="8" type="ORF">GS4_32_00240</name>
</gene>
<evidence type="ECO:0000256" key="2">
    <source>
        <dbReference type="ARBA" id="ARBA00006434"/>
    </source>
</evidence>
<feature type="transmembrane region" description="Helical" evidence="7">
    <location>
        <begin position="545"/>
        <end position="567"/>
    </location>
</feature>
<feature type="transmembrane region" description="Helical" evidence="7">
    <location>
        <begin position="399"/>
        <end position="425"/>
    </location>
</feature>
<dbReference type="Proteomes" id="UP000011666">
    <property type="component" value="Unassembled WGS sequence"/>
</dbReference>
<name>M0QN39_9ACTN</name>
<evidence type="ECO:0000256" key="4">
    <source>
        <dbReference type="ARBA" id="ARBA00022989"/>
    </source>
</evidence>
<comment type="similarity">
    <text evidence="2 6">Belongs to the sodium:solute symporter (SSF) (TC 2.A.21) family.</text>
</comment>
<feature type="transmembrane region" description="Helical" evidence="7">
    <location>
        <begin position="354"/>
        <end position="378"/>
    </location>
</feature>
<keyword evidence="5 7" id="KW-0472">Membrane</keyword>
<feature type="transmembrane region" description="Helical" evidence="7">
    <location>
        <begin position="431"/>
        <end position="453"/>
    </location>
</feature>
<dbReference type="AlphaFoldDB" id="M0QN39"/>
<dbReference type="EMBL" id="BANX01000032">
    <property type="protein sequence ID" value="GAC70080.1"/>
    <property type="molecule type" value="Genomic_DNA"/>
</dbReference>
<evidence type="ECO:0000256" key="3">
    <source>
        <dbReference type="ARBA" id="ARBA00022692"/>
    </source>
</evidence>
<accession>M0QN39</accession>
<sequence length="568" mass="60423">MNLASETLLRLNTGVLDYVLIAVYFAFVLAIGYLARHRVATSLDFFLSGRSLPAWVTGIAFVSANLGAVEIMGMSANGAQIGLATMHYFWIGAVPAMVFLGLVMMPFYYGSKVRSVPEFMRRRFGTGAHLVNALSFAVAQVLIAGVNLFLLATVVNAVLGWPQWVSLIVAAAVVLSYTALGGLSAAIYNEVLQFFVILAALVPLTVIGLIKVGGWSGLKEKIVDTHSGSGAVTATVGDQLSSWPGQALSGFSSPVWSVVGIVFGLGFVLSFGYWTTNFVEVQRAMASDSLTSARRAPILGAIPKMFIPFVVVVPGMICAAAVGDMIHLKNSGAGDGVTYNDAILLMMRDILPNGLLGVAVAGLIASFMAGMAANVSAFNTVFSYDIWQQYVVKNREDGYYITVGRVATVAATVLAIGTATIAAGYSNLMDYLQTLFGFFNAPLFATFILGMFWKRMTPTAGWVGLVGGTASAVTVFVLQETGVIDLPGQGMPFVAASMAFIVDILLSVVISLVTRPKPESELDGFVYSLTDKSKLRDMTANSLPWFSRPVPLGMIVLGLVIVLNVVFH</sequence>
<feature type="transmembrane region" description="Helical" evidence="7">
    <location>
        <begin position="192"/>
        <end position="210"/>
    </location>
</feature>
<feature type="transmembrane region" description="Helical" evidence="7">
    <location>
        <begin position="460"/>
        <end position="478"/>
    </location>
</feature>
<feature type="transmembrane region" description="Helical" evidence="7">
    <location>
        <begin position="255"/>
        <end position="275"/>
    </location>
</feature>